<comment type="subcellular location">
    <subcellularLocation>
        <location evidence="1">Cell membrane</location>
        <topology evidence="1">Multi-pass membrane protein</topology>
    </subcellularLocation>
</comment>
<dbReference type="InterPro" id="IPR010627">
    <property type="entry name" value="Prepilin_pept_A24_N"/>
</dbReference>
<evidence type="ECO:0000259" key="9">
    <source>
        <dbReference type="Pfam" id="PF06750"/>
    </source>
</evidence>
<sequence length="251" mass="28563">MELYYIVVFFIFGSVFGSFYNVVGLRVPQNSFFQSDRSYCPRCEKTLHWYELLPIISYVIQTGKCRNCKNRISPLYPTIELSTAILFSFSYYLYGFDIDLVMALLLTSLCVIIIVSDITYMLIPNKILLVFLPILIIVRIIDPIEPWWSSLVGAAIGFILLMVIILVSKGGMGAGDMKLFTLLGIVLGYKGILLTFFLSTIFGTIITILLLLTKRINRKSAIPFGPYICLASLTTFYFGNEIINWYITSFF</sequence>
<name>A0A917WTH0_9BACI</name>
<feature type="domain" description="Prepilin peptidase A24 N-terminal" evidence="9">
    <location>
        <begin position="11"/>
        <end position="92"/>
    </location>
</feature>
<reference evidence="10" key="1">
    <citation type="journal article" date="2014" name="Int. J. Syst. Evol. Microbiol.">
        <title>Complete genome sequence of Corynebacterium casei LMG S-19264T (=DSM 44701T), isolated from a smear-ripened cheese.</title>
        <authorList>
            <consortium name="US DOE Joint Genome Institute (JGI-PGF)"/>
            <person name="Walter F."/>
            <person name="Albersmeier A."/>
            <person name="Kalinowski J."/>
            <person name="Ruckert C."/>
        </authorList>
    </citation>
    <scope>NUCLEOTIDE SEQUENCE</scope>
    <source>
        <strain evidence="10">CGMCC 1.6333</strain>
    </source>
</reference>
<keyword evidence="4 7" id="KW-0812">Transmembrane</keyword>
<keyword evidence="5 7" id="KW-1133">Transmembrane helix</keyword>
<feature type="transmembrane region" description="Helical" evidence="7">
    <location>
        <begin position="179"/>
        <end position="212"/>
    </location>
</feature>
<protein>
    <submittedName>
        <fullName evidence="10">Prepilin peptidase</fullName>
    </submittedName>
</protein>
<proteinExistence type="inferred from homology"/>
<evidence type="ECO:0000256" key="7">
    <source>
        <dbReference type="SAM" id="Phobius"/>
    </source>
</evidence>
<dbReference type="Proteomes" id="UP000618460">
    <property type="component" value="Unassembled WGS sequence"/>
</dbReference>
<evidence type="ECO:0000256" key="4">
    <source>
        <dbReference type="ARBA" id="ARBA00022692"/>
    </source>
</evidence>
<keyword evidence="3" id="KW-1003">Cell membrane</keyword>
<dbReference type="GO" id="GO:0005886">
    <property type="term" value="C:plasma membrane"/>
    <property type="evidence" value="ECO:0007669"/>
    <property type="project" value="UniProtKB-SubCell"/>
</dbReference>
<organism evidence="10 11">
    <name type="scientific">Paraliobacillus quinghaiensis</name>
    <dbReference type="NCBI Taxonomy" id="470815"/>
    <lineage>
        <taxon>Bacteria</taxon>
        <taxon>Bacillati</taxon>
        <taxon>Bacillota</taxon>
        <taxon>Bacilli</taxon>
        <taxon>Bacillales</taxon>
        <taxon>Bacillaceae</taxon>
        <taxon>Paraliobacillus</taxon>
    </lineage>
</organism>
<dbReference type="OrthoDB" id="9789291at2"/>
<dbReference type="EMBL" id="BMLG01000003">
    <property type="protein sequence ID" value="GGM27306.1"/>
    <property type="molecule type" value="Genomic_DNA"/>
</dbReference>
<feature type="transmembrane region" description="Helical" evidence="7">
    <location>
        <begin position="147"/>
        <end position="167"/>
    </location>
</feature>
<feature type="transmembrane region" description="Helical" evidence="7">
    <location>
        <begin position="224"/>
        <end position="247"/>
    </location>
</feature>
<comment type="similarity">
    <text evidence="2">Belongs to the peptidase A24 family.</text>
</comment>
<reference evidence="10" key="2">
    <citation type="submission" date="2020-09" db="EMBL/GenBank/DDBJ databases">
        <authorList>
            <person name="Sun Q."/>
            <person name="Zhou Y."/>
        </authorList>
    </citation>
    <scope>NUCLEOTIDE SEQUENCE</scope>
    <source>
        <strain evidence="10">CGMCC 1.6333</strain>
    </source>
</reference>
<evidence type="ECO:0000313" key="10">
    <source>
        <dbReference type="EMBL" id="GGM27306.1"/>
    </source>
</evidence>
<comment type="caution">
    <text evidence="10">The sequence shown here is derived from an EMBL/GenBank/DDBJ whole genome shotgun (WGS) entry which is preliminary data.</text>
</comment>
<feature type="transmembrane region" description="Helical" evidence="7">
    <location>
        <begin position="100"/>
        <end position="116"/>
    </location>
</feature>
<dbReference type="PANTHER" id="PTHR30487:SF0">
    <property type="entry name" value="PREPILIN LEADER PEPTIDASE_N-METHYLTRANSFERASE-RELATED"/>
    <property type="match status" value="1"/>
</dbReference>
<dbReference type="Gene3D" id="1.20.120.1220">
    <property type="match status" value="1"/>
</dbReference>
<dbReference type="AlphaFoldDB" id="A0A917WTH0"/>
<dbReference type="Pfam" id="PF06750">
    <property type="entry name" value="A24_N_bact"/>
    <property type="match status" value="1"/>
</dbReference>
<feature type="transmembrane region" description="Helical" evidence="7">
    <location>
        <begin position="123"/>
        <end position="141"/>
    </location>
</feature>
<evidence type="ECO:0000259" key="8">
    <source>
        <dbReference type="Pfam" id="PF01478"/>
    </source>
</evidence>
<evidence type="ECO:0000313" key="11">
    <source>
        <dbReference type="Proteomes" id="UP000618460"/>
    </source>
</evidence>
<dbReference type="GO" id="GO:0006465">
    <property type="term" value="P:signal peptide processing"/>
    <property type="evidence" value="ECO:0007669"/>
    <property type="project" value="TreeGrafter"/>
</dbReference>
<evidence type="ECO:0000256" key="6">
    <source>
        <dbReference type="ARBA" id="ARBA00023136"/>
    </source>
</evidence>
<dbReference type="RefSeq" id="WP_117156889.1">
    <property type="nucleotide sequence ID" value="NZ_BMLG01000003.1"/>
</dbReference>
<dbReference type="PANTHER" id="PTHR30487">
    <property type="entry name" value="TYPE 4 PREPILIN-LIKE PROTEINS LEADER PEPTIDE-PROCESSING ENZYME"/>
    <property type="match status" value="1"/>
</dbReference>
<evidence type="ECO:0000256" key="3">
    <source>
        <dbReference type="ARBA" id="ARBA00022475"/>
    </source>
</evidence>
<dbReference type="InterPro" id="IPR050882">
    <property type="entry name" value="Prepilin_peptidase/N-MTase"/>
</dbReference>
<evidence type="ECO:0000256" key="5">
    <source>
        <dbReference type="ARBA" id="ARBA00022989"/>
    </source>
</evidence>
<feature type="domain" description="Prepilin type IV endopeptidase peptidase" evidence="8">
    <location>
        <begin position="104"/>
        <end position="208"/>
    </location>
</feature>
<dbReference type="InterPro" id="IPR000045">
    <property type="entry name" value="Prepilin_IV_endopep_pep"/>
</dbReference>
<feature type="transmembrane region" description="Helical" evidence="7">
    <location>
        <begin position="74"/>
        <end position="94"/>
    </location>
</feature>
<keyword evidence="6 7" id="KW-0472">Membrane</keyword>
<feature type="transmembrane region" description="Helical" evidence="7">
    <location>
        <begin position="6"/>
        <end position="27"/>
    </location>
</feature>
<accession>A0A917WTH0</accession>
<dbReference type="Pfam" id="PF01478">
    <property type="entry name" value="Peptidase_A24"/>
    <property type="match status" value="1"/>
</dbReference>
<dbReference type="GO" id="GO:0004190">
    <property type="term" value="F:aspartic-type endopeptidase activity"/>
    <property type="evidence" value="ECO:0007669"/>
    <property type="project" value="InterPro"/>
</dbReference>
<keyword evidence="11" id="KW-1185">Reference proteome</keyword>
<evidence type="ECO:0000256" key="2">
    <source>
        <dbReference type="ARBA" id="ARBA00005801"/>
    </source>
</evidence>
<gene>
    <name evidence="10" type="primary">comC</name>
    <name evidence="10" type="ORF">GCM10011351_11390</name>
</gene>
<evidence type="ECO:0000256" key="1">
    <source>
        <dbReference type="ARBA" id="ARBA00004651"/>
    </source>
</evidence>